<dbReference type="GO" id="GO:0061504">
    <property type="term" value="P:cyclic threonylcarbamoyladenosine biosynthetic process"/>
    <property type="evidence" value="ECO:0007669"/>
    <property type="project" value="TreeGrafter"/>
</dbReference>
<gene>
    <name evidence="2" type="ORF">HMPREF9134_01456</name>
</gene>
<reference evidence="2 3" key="1">
    <citation type="submission" date="2012-05" db="EMBL/GenBank/DDBJ databases">
        <authorList>
            <person name="Weinstock G."/>
            <person name="Sodergren E."/>
            <person name="Lobos E.A."/>
            <person name="Fulton L."/>
            <person name="Fulton R."/>
            <person name="Courtney L."/>
            <person name="Fronick C."/>
            <person name="O'Laughlin M."/>
            <person name="Godfrey J."/>
            <person name="Wilson R.M."/>
            <person name="Miner T."/>
            <person name="Farmer C."/>
            <person name="Delehaunty K."/>
            <person name="Cordes M."/>
            <person name="Minx P."/>
            <person name="Tomlinson C."/>
            <person name="Chen J."/>
            <person name="Wollam A."/>
            <person name="Pepin K.H."/>
            <person name="Bhonagiri V."/>
            <person name="Zhang X."/>
            <person name="Suruliraj S."/>
            <person name="Warren W."/>
            <person name="Mitreva M."/>
            <person name="Mardis E.R."/>
            <person name="Wilson R.K."/>
        </authorList>
    </citation>
    <scope>NUCLEOTIDE SEQUENCE [LARGE SCALE GENOMIC DNA]</scope>
    <source>
        <strain evidence="2 3">F0037</strain>
    </source>
</reference>
<dbReference type="InterPro" id="IPR045886">
    <property type="entry name" value="ThiF/MoeB/HesA"/>
</dbReference>
<feature type="domain" description="THIF-type NAD/FAD binding fold" evidence="1">
    <location>
        <begin position="12"/>
        <end position="241"/>
    </location>
</feature>
<dbReference type="PATRIC" id="fig|1127696.3.peg.1316"/>
<dbReference type="Gene3D" id="3.40.50.720">
    <property type="entry name" value="NAD(P)-binding Rossmann-like Domain"/>
    <property type="match status" value="1"/>
</dbReference>
<sequence length="247" mass="27041">MTDNKTWTERSRLLWGDERIDELSKAHVLLVGLGGVGGMTAELLVRGGIGKLTIVDADTIQPSNINRQLVATHSHIGEPKAQVLATRLLDINPQLQLEVIQDFLKDENMVELLDRHAYDFVVDAIDSLSPKVYLIALCKQRGLAIVSSMGAGAKSDPSQIHQSDLSKSYNCALARSLRKRLRKLGITRGVPVVFSSELPDEEAVIEIQGEQCKRSTAGTISYMPALFGCQLAAYVLRHLTLTPKQGA</sequence>
<dbReference type="RefSeq" id="WP_005467552.1">
    <property type="nucleotide sequence ID" value="NZ_KB291032.1"/>
</dbReference>
<organism evidence="2 3">
    <name type="scientific">Porphyromonas catoniae F0037</name>
    <dbReference type="NCBI Taxonomy" id="1127696"/>
    <lineage>
        <taxon>Bacteria</taxon>
        <taxon>Pseudomonadati</taxon>
        <taxon>Bacteroidota</taxon>
        <taxon>Bacteroidia</taxon>
        <taxon>Bacteroidales</taxon>
        <taxon>Porphyromonadaceae</taxon>
        <taxon>Porphyromonas</taxon>
    </lineage>
</organism>
<comment type="caution">
    <text evidence="2">The sequence shown here is derived from an EMBL/GenBank/DDBJ whole genome shotgun (WGS) entry which is preliminary data.</text>
</comment>
<dbReference type="HOGENOM" id="CLU_013325_4_1_10"/>
<dbReference type="SUPFAM" id="SSF69572">
    <property type="entry name" value="Activating enzymes of the ubiquitin-like proteins"/>
    <property type="match status" value="1"/>
</dbReference>
<dbReference type="InterPro" id="IPR000594">
    <property type="entry name" value="ThiF_NAD_FAD-bd"/>
</dbReference>
<accession>L1NBX3</accession>
<proteinExistence type="predicted"/>
<protein>
    <submittedName>
        <fullName evidence="2">ThiF family protein</fullName>
    </submittedName>
</protein>
<evidence type="ECO:0000313" key="2">
    <source>
        <dbReference type="EMBL" id="EKY00717.1"/>
    </source>
</evidence>
<evidence type="ECO:0000313" key="3">
    <source>
        <dbReference type="Proteomes" id="UP000010408"/>
    </source>
</evidence>
<dbReference type="Pfam" id="PF00899">
    <property type="entry name" value="ThiF"/>
    <property type="match status" value="1"/>
</dbReference>
<dbReference type="GO" id="GO:0061503">
    <property type="term" value="F:tRNA threonylcarbamoyladenosine dehydratase"/>
    <property type="evidence" value="ECO:0007669"/>
    <property type="project" value="TreeGrafter"/>
</dbReference>
<evidence type="ECO:0000259" key="1">
    <source>
        <dbReference type="Pfam" id="PF00899"/>
    </source>
</evidence>
<name>L1NBX3_9PORP</name>
<dbReference type="Proteomes" id="UP000010408">
    <property type="component" value="Unassembled WGS sequence"/>
</dbReference>
<dbReference type="GO" id="GO:0008641">
    <property type="term" value="F:ubiquitin-like modifier activating enzyme activity"/>
    <property type="evidence" value="ECO:0007669"/>
    <property type="project" value="InterPro"/>
</dbReference>
<dbReference type="PANTHER" id="PTHR43267:SF1">
    <property type="entry name" value="TRNA THREONYLCARBAMOYLADENOSINE DEHYDRATASE"/>
    <property type="match status" value="1"/>
</dbReference>
<dbReference type="PANTHER" id="PTHR43267">
    <property type="entry name" value="TRNA THREONYLCARBAMOYLADENOSINE DEHYDRATASE"/>
    <property type="match status" value="1"/>
</dbReference>
<dbReference type="AlphaFoldDB" id="L1NBX3"/>
<dbReference type="STRING" id="1127696.HMPREF9134_01456"/>
<dbReference type="eggNOG" id="COG1179">
    <property type="taxonomic scope" value="Bacteria"/>
</dbReference>
<dbReference type="EMBL" id="AMEQ01000037">
    <property type="protein sequence ID" value="EKY00717.1"/>
    <property type="molecule type" value="Genomic_DNA"/>
</dbReference>
<dbReference type="InterPro" id="IPR035985">
    <property type="entry name" value="Ubiquitin-activating_enz"/>
</dbReference>
<dbReference type="CDD" id="cd00755">
    <property type="entry name" value="YgdL_like"/>
    <property type="match status" value="1"/>
</dbReference>